<feature type="compositionally biased region" description="Basic and acidic residues" evidence="1">
    <location>
        <begin position="77"/>
        <end position="90"/>
    </location>
</feature>
<dbReference type="AlphaFoldDB" id="M7S716"/>
<protein>
    <submittedName>
        <fullName evidence="2">Uncharacterized protein</fullName>
    </submittedName>
</protein>
<name>M7S716_EUTLA</name>
<evidence type="ECO:0000313" key="3">
    <source>
        <dbReference type="Proteomes" id="UP000012174"/>
    </source>
</evidence>
<keyword evidence="3" id="KW-1185">Reference proteome</keyword>
<proteinExistence type="predicted"/>
<reference evidence="3" key="1">
    <citation type="journal article" date="2013" name="Genome Announc.">
        <title>Draft genome sequence of the grapevine dieback fungus Eutypa lata UCR-EL1.</title>
        <authorList>
            <person name="Blanco-Ulate B."/>
            <person name="Rolshausen P.E."/>
            <person name="Cantu D."/>
        </authorList>
    </citation>
    <scope>NUCLEOTIDE SEQUENCE [LARGE SCALE GENOMIC DNA]</scope>
    <source>
        <strain evidence="3">UCR-EL1</strain>
    </source>
</reference>
<dbReference type="Proteomes" id="UP000012174">
    <property type="component" value="Unassembled WGS sequence"/>
</dbReference>
<dbReference type="EMBL" id="KB707524">
    <property type="protein sequence ID" value="EMR61874.1"/>
    <property type="molecule type" value="Genomic_DNA"/>
</dbReference>
<organism evidence="2 3">
    <name type="scientific">Eutypa lata (strain UCR-EL1)</name>
    <name type="common">Grapevine dieback disease fungus</name>
    <name type="synonym">Eutypa armeniacae</name>
    <dbReference type="NCBI Taxonomy" id="1287681"/>
    <lineage>
        <taxon>Eukaryota</taxon>
        <taxon>Fungi</taxon>
        <taxon>Dikarya</taxon>
        <taxon>Ascomycota</taxon>
        <taxon>Pezizomycotina</taxon>
        <taxon>Sordariomycetes</taxon>
        <taxon>Xylariomycetidae</taxon>
        <taxon>Xylariales</taxon>
        <taxon>Diatrypaceae</taxon>
        <taxon>Eutypa</taxon>
    </lineage>
</organism>
<gene>
    <name evidence="2" type="ORF">UCREL1_11191</name>
</gene>
<feature type="region of interest" description="Disordered" evidence="1">
    <location>
        <begin position="66"/>
        <end position="90"/>
    </location>
</feature>
<accession>M7S716</accession>
<dbReference type="KEGG" id="ela:UCREL1_11191"/>
<dbReference type="HOGENOM" id="CLU_2440856_0_0_1"/>
<evidence type="ECO:0000256" key="1">
    <source>
        <dbReference type="SAM" id="MobiDB-lite"/>
    </source>
</evidence>
<evidence type="ECO:0000313" key="2">
    <source>
        <dbReference type="EMBL" id="EMR61874.1"/>
    </source>
</evidence>
<sequence>MVGTARLPTLPWACQSQMTANSDVSVRYYEFSPSPTLLIEGGRRPGMGWDDDGRYYKRSHCNKSYGPFANEQPNSNHKPEFDEKQHGIIN</sequence>